<evidence type="ECO:0000313" key="5">
    <source>
        <dbReference type="Proteomes" id="UP001434737"/>
    </source>
</evidence>
<accession>A0ABZ3F3I0</accession>
<dbReference type="EMBL" id="CP145316">
    <property type="protein sequence ID" value="XAM17265.1"/>
    <property type="molecule type" value="Genomic_DNA"/>
</dbReference>
<proteinExistence type="predicted"/>
<sequence length="109" mass="11839">MLDDGQGATLFGFGEGTGDNAAIEAMRMAIESSKCIMQGAKGVLINFETHPDCPMNTLNDAMEMVHLSVDENANVLMGMNTRDNIPADYVSVIILAKHQPLSFTYTKQI</sequence>
<organism evidence="4 5">
    <name type="scientific">Helicobacter mastomyrinus</name>
    <dbReference type="NCBI Taxonomy" id="287948"/>
    <lineage>
        <taxon>Bacteria</taxon>
        <taxon>Pseudomonadati</taxon>
        <taxon>Campylobacterota</taxon>
        <taxon>Epsilonproteobacteria</taxon>
        <taxon>Campylobacterales</taxon>
        <taxon>Helicobacteraceae</taxon>
        <taxon>Helicobacter</taxon>
    </lineage>
</organism>
<evidence type="ECO:0000313" key="4">
    <source>
        <dbReference type="EMBL" id="XAM17265.1"/>
    </source>
</evidence>
<dbReference type="InterPro" id="IPR024757">
    <property type="entry name" value="FtsZ_C"/>
</dbReference>
<dbReference type="InterPro" id="IPR037103">
    <property type="entry name" value="Tubulin/FtsZ-like_C"/>
</dbReference>
<keyword evidence="5" id="KW-1185">Reference proteome</keyword>
<keyword evidence="2" id="KW-0342">GTP-binding</keyword>
<dbReference type="InterPro" id="IPR008280">
    <property type="entry name" value="Tub_FtsZ_C"/>
</dbReference>
<name>A0ABZ3F3I0_9HELI</name>
<evidence type="ECO:0000259" key="3">
    <source>
        <dbReference type="SMART" id="SM00865"/>
    </source>
</evidence>
<protein>
    <recommendedName>
        <fullName evidence="3">Tubulin/FtsZ 2-layer sandwich domain-containing protein</fullName>
    </recommendedName>
</protein>
<keyword evidence="1" id="KW-0547">Nucleotide-binding</keyword>
<dbReference type="RefSeq" id="WP_343352979.1">
    <property type="nucleotide sequence ID" value="NZ_CP145316.1"/>
</dbReference>
<dbReference type="SUPFAM" id="SSF55307">
    <property type="entry name" value="Tubulin C-terminal domain-like"/>
    <property type="match status" value="1"/>
</dbReference>
<dbReference type="PANTHER" id="PTHR30314:SF3">
    <property type="entry name" value="MITOCHONDRIAL DIVISION PROTEIN FSZA"/>
    <property type="match status" value="1"/>
</dbReference>
<evidence type="ECO:0000256" key="2">
    <source>
        <dbReference type="ARBA" id="ARBA00023134"/>
    </source>
</evidence>
<dbReference type="Proteomes" id="UP001434737">
    <property type="component" value="Chromosome"/>
</dbReference>
<dbReference type="PANTHER" id="PTHR30314">
    <property type="entry name" value="CELL DIVISION PROTEIN FTSZ-RELATED"/>
    <property type="match status" value="1"/>
</dbReference>
<evidence type="ECO:0000256" key="1">
    <source>
        <dbReference type="ARBA" id="ARBA00022741"/>
    </source>
</evidence>
<gene>
    <name evidence="4" type="ORF">V3I05_06115</name>
</gene>
<dbReference type="InterPro" id="IPR018316">
    <property type="entry name" value="Tubulin/FtsZ_2-layer-sand-dom"/>
</dbReference>
<dbReference type="InterPro" id="IPR045061">
    <property type="entry name" value="FtsZ/CetZ"/>
</dbReference>
<dbReference type="SMART" id="SM00865">
    <property type="entry name" value="Tubulin_C"/>
    <property type="match status" value="1"/>
</dbReference>
<dbReference type="Pfam" id="PF12327">
    <property type="entry name" value="FtsZ_C"/>
    <property type="match status" value="1"/>
</dbReference>
<feature type="domain" description="Tubulin/FtsZ 2-layer sandwich" evidence="3">
    <location>
        <begin position="1"/>
        <end position="108"/>
    </location>
</feature>
<dbReference type="Gene3D" id="3.30.1330.20">
    <property type="entry name" value="Tubulin/FtsZ, C-terminal domain"/>
    <property type="match status" value="1"/>
</dbReference>
<reference evidence="4 5" key="1">
    <citation type="submission" date="2024-02" db="EMBL/GenBank/DDBJ databases">
        <title>Genome and pathogenicity analysis of Helicobacter mastomyrinus isolated from mice.</title>
        <authorList>
            <person name="Zhu L."/>
        </authorList>
    </citation>
    <scope>NUCLEOTIDE SEQUENCE [LARGE SCALE GENOMIC DNA]</scope>
    <source>
        <strain evidence="4 5">Hm-17</strain>
    </source>
</reference>